<dbReference type="InterPro" id="IPR018511">
    <property type="entry name" value="Hemolysin-typ_Ca-bd_CS"/>
</dbReference>
<evidence type="ECO:0000256" key="1">
    <source>
        <dbReference type="ARBA" id="ARBA00004613"/>
    </source>
</evidence>
<sequence length="331" mass="33683">MAQTITIDASALTTGFNSKTYISDYFSSLASSVAKSFYGGEPDSAFGGTYYMNGSQVVFSYADGEETPLASTIIMEGDGLAYDFIHNGSEYGHGITGAVDALVFGDWVDGVTSGTQGIGEEGAVTGLDTGLVIEGLGLDVAPGGGNDVETNPVYAVYTALGTMDAALLNSVLDDYAVEMYGTIHNDRLFGSAYDDTLVGGAGNDVLKGKAGDDLLLGGRGDDKLVGGKGNDTLIGGAGDDILKGGKGNDTLTGGAGEDTFVIVSGGARNIDTITDFTIGEDVIDVTALELGAASDFTASETDAGLVLSAEGATIVLENLTSADLSDDMFLF</sequence>
<dbReference type="AlphaFoldDB" id="A0A8J3MAM4"/>
<dbReference type="PANTHER" id="PTHR38340">
    <property type="entry name" value="S-LAYER PROTEIN"/>
    <property type="match status" value="1"/>
</dbReference>
<dbReference type="InterPro" id="IPR050557">
    <property type="entry name" value="RTX_toxin/Mannuronan_C5-epim"/>
</dbReference>
<dbReference type="RefSeq" id="WP_051312094.1">
    <property type="nucleotide sequence ID" value="NZ_BNAP01000001.1"/>
</dbReference>
<keyword evidence="4" id="KW-1185">Reference proteome</keyword>
<dbReference type="InterPro" id="IPR001343">
    <property type="entry name" value="Hemolysn_Ca-bd"/>
</dbReference>
<reference evidence="3" key="1">
    <citation type="journal article" date="2014" name="Int. J. Syst. Evol. Microbiol.">
        <title>Complete genome sequence of Corynebacterium casei LMG S-19264T (=DSM 44701T), isolated from a smear-ripened cheese.</title>
        <authorList>
            <consortium name="US DOE Joint Genome Institute (JGI-PGF)"/>
            <person name="Walter F."/>
            <person name="Albersmeier A."/>
            <person name="Kalinowski J."/>
            <person name="Ruckert C."/>
        </authorList>
    </citation>
    <scope>NUCLEOTIDE SEQUENCE</scope>
    <source>
        <strain evidence="3">CGMCC 1.7081</strain>
    </source>
</reference>
<reference evidence="3" key="2">
    <citation type="submission" date="2020-09" db="EMBL/GenBank/DDBJ databases">
        <authorList>
            <person name="Sun Q."/>
            <person name="Zhou Y."/>
        </authorList>
    </citation>
    <scope>NUCLEOTIDE SEQUENCE</scope>
    <source>
        <strain evidence="3">CGMCC 1.7081</strain>
    </source>
</reference>
<organism evidence="3 4">
    <name type="scientific">Pseudodonghicola xiamenensis</name>
    <dbReference type="NCBI Taxonomy" id="337702"/>
    <lineage>
        <taxon>Bacteria</taxon>
        <taxon>Pseudomonadati</taxon>
        <taxon>Pseudomonadota</taxon>
        <taxon>Alphaproteobacteria</taxon>
        <taxon>Rhodobacterales</taxon>
        <taxon>Paracoccaceae</taxon>
        <taxon>Pseudodonghicola</taxon>
    </lineage>
</organism>
<dbReference type="Gene3D" id="2.150.10.10">
    <property type="entry name" value="Serralysin-like metalloprotease, C-terminal"/>
    <property type="match status" value="1"/>
</dbReference>
<evidence type="ECO:0008006" key="5">
    <source>
        <dbReference type="Google" id="ProtNLM"/>
    </source>
</evidence>
<dbReference type="EMBL" id="BNAP01000001">
    <property type="protein sequence ID" value="GHG80328.1"/>
    <property type="molecule type" value="Genomic_DNA"/>
</dbReference>
<protein>
    <recommendedName>
        <fullName evidence="5">Hemolysin-type calcium-binding repeat-containing protein</fullName>
    </recommendedName>
</protein>
<dbReference type="Proteomes" id="UP000611500">
    <property type="component" value="Unassembled WGS sequence"/>
</dbReference>
<evidence type="ECO:0000313" key="4">
    <source>
        <dbReference type="Proteomes" id="UP000611500"/>
    </source>
</evidence>
<dbReference type="Pfam" id="PF00353">
    <property type="entry name" value="HemolysinCabind"/>
    <property type="match status" value="2"/>
</dbReference>
<dbReference type="PANTHER" id="PTHR38340:SF1">
    <property type="entry name" value="S-LAYER PROTEIN"/>
    <property type="match status" value="1"/>
</dbReference>
<evidence type="ECO:0000256" key="2">
    <source>
        <dbReference type="ARBA" id="ARBA00022525"/>
    </source>
</evidence>
<dbReference type="PRINTS" id="PR00313">
    <property type="entry name" value="CABNDNGRPT"/>
</dbReference>
<dbReference type="InterPro" id="IPR011049">
    <property type="entry name" value="Serralysin-like_metalloprot_C"/>
</dbReference>
<dbReference type="GO" id="GO:0005509">
    <property type="term" value="F:calcium ion binding"/>
    <property type="evidence" value="ECO:0007669"/>
    <property type="project" value="InterPro"/>
</dbReference>
<name>A0A8J3MAM4_9RHOB</name>
<dbReference type="InterPro" id="IPR036912">
    <property type="entry name" value="HasA_haem-bd_sf"/>
</dbReference>
<dbReference type="PROSITE" id="PS00330">
    <property type="entry name" value="HEMOLYSIN_CALCIUM"/>
    <property type="match status" value="3"/>
</dbReference>
<dbReference type="GO" id="GO:0005576">
    <property type="term" value="C:extracellular region"/>
    <property type="evidence" value="ECO:0007669"/>
    <property type="project" value="UniProtKB-SubCell"/>
</dbReference>
<keyword evidence="2" id="KW-0964">Secreted</keyword>
<dbReference type="SUPFAM" id="SSF51120">
    <property type="entry name" value="beta-Roll"/>
    <property type="match status" value="1"/>
</dbReference>
<dbReference type="Gene3D" id="3.30.1500.10">
    <property type="entry name" value="Haem-binding HasA"/>
    <property type="match status" value="1"/>
</dbReference>
<evidence type="ECO:0000313" key="3">
    <source>
        <dbReference type="EMBL" id="GHG80328.1"/>
    </source>
</evidence>
<gene>
    <name evidence="3" type="ORF">GCM10010961_03380</name>
</gene>
<comment type="subcellular location">
    <subcellularLocation>
        <location evidence="1">Secreted</location>
    </subcellularLocation>
</comment>
<proteinExistence type="predicted"/>
<accession>A0A8J3MAM4</accession>
<comment type="caution">
    <text evidence="3">The sequence shown here is derived from an EMBL/GenBank/DDBJ whole genome shotgun (WGS) entry which is preliminary data.</text>
</comment>